<dbReference type="Proteomes" id="UP000818029">
    <property type="component" value="Chromosome D07"/>
</dbReference>
<gene>
    <name evidence="4" type="primary">LOC107956154</name>
</gene>
<dbReference type="PANTHER" id="PTHR34482">
    <property type="entry name" value="DNA DAMAGE-INDUCIBLE PROTEIN 1-LIKE"/>
    <property type="match status" value="1"/>
</dbReference>
<protein>
    <recommendedName>
        <fullName evidence="2">Retrotransposon gag domain-containing protein</fullName>
    </recommendedName>
</protein>
<feature type="region of interest" description="Disordered" evidence="1">
    <location>
        <begin position="150"/>
        <end position="179"/>
    </location>
</feature>
<dbReference type="AlphaFoldDB" id="A0A1U8P839"/>
<name>A0A1U8P839_GOSHI</name>
<dbReference type="PANTHER" id="PTHR34482:SF36">
    <property type="entry name" value="RETROTRANSPOSON GAG DOMAIN-CONTAINING PROTEIN"/>
    <property type="match status" value="1"/>
</dbReference>
<accession>A0A1U8P839</accession>
<dbReference type="Pfam" id="PF03732">
    <property type="entry name" value="Retrotrans_gag"/>
    <property type="match status" value="1"/>
</dbReference>
<feature type="compositionally biased region" description="Basic and acidic residues" evidence="1">
    <location>
        <begin position="150"/>
        <end position="160"/>
    </location>
</feature>
<feature type="domain" description="Retrotransposon gag" evidence="2">
    <location>
        <begin position="22"/>
        <end position="112"/>
    </location>
</feature>
<evidence type="ECO:0000256" key="1">
    <source>
        <dbReference type="SAM" id="MobiDB-lite"/>
    </source>
</evidence>
<evidence type="ECO:0000313" key="3">
    <source>
        <dbReference type="Proteomes" id="UP000818029"/>
    </source>
</evidence>
<reference evidence="4" key="2">
    <citation type="submission" date="2025-08" db="UniProtKB">
        <authorList>
            <consortium name="RefSeq"/>
        </authorList>
    </citation>
    <scope>IDENTIFICATION</scope>
</reference>
<dbReference type="PaxDb" id="3635-A0A1U8P839"/>
<dbReference type="KEGG" id="ghi:107956154"/>
<evidence type="ECO:0000259" key="2">
    <source>
        <dbReference type="Pfam" id="PF03732"/>
    </source>
</evidence>
<dbReference type="InterPro" id="IPR005162">
    <property type="entry name" value="Retrotrans_gag_dom"/>
</dbReference>
<keyword evidence="3" id="KW-1185">Reference proteome</keyword>
<sequence length="220" mass="25495">MSAGGIRRRGTRGREIERGCSLLRDEAYQWWLTIKEGTQPERLTWDFYKSAFQGKYIGASYINARRYEFLNLTQGGRSVAECEVEFLRLSRYVRGMVATEYERCVHFDDGLRYSLRVLIASWRQHHFSALVEKAKITEEVKRVECQNWDKERGKNKKDSKPSSSVMRPKKKVRSGGPIRVGAPVAPTRITLWGYYGRCYSGECWRTTEACLRCGSIEDLV</sequence>
<dbReference type="OrthoDB" id="1300372at2759"/>
<dbReference type="RefSeq" id="XP_016747377.1">
    <property type="nucleotide sequence ID" value="XM_016891888.1"/>
</dbReference>
<proteinExistence type="predicted"/>
<dbReference type="GeneID" id="107956154"/>
<reference evidence="3" key="1">
    <citation type="journal article" date="2020" name="Nat. Genet.">
        <title>Genomic diversifications of five Gossypium allopolyploid species and their impact on cotton improvement.</title>
        <authorList>
            <person name="Chen Z.J."/>
            <person name="Sreedasyam A."/>
            <person name="Ando A."/>
            <person name="Song Q."/>
            <person name="De Santiago L.M."/>
            <person name="Hulse-Kemp A.M."/>
            <person name="Ding M."/>
            <person name="Ye W."/>
            <person name="Kirkbride R.C."/>
            <person name="Jenkins J."/>
            <person name="Plott C."/>
            <person name="Lovell J."/>
            <person name="Lin Y.M."/>
            <person name="Vaughn R."/>
            <person name="Liu B."/>
            <person name="Simpson S."/>
            <person name="Scheffler B.E."/>
            <person name="Wen L."/>
            <person name="Saski C.A."/>
            <person name="Grover C.E."/>
            <person name="Hu G."/>
            <person name="Conover J.L."/>
            <person name="Carlson J.W."/>
            <person name="Shu S."/>
            <person name="Boston L.B."/>
            <person name="Williams M."/>
            <person name="Peterson D.G."/>
            <person name="McGee K."/>
            <person name="Jones D.C."/>
            <person name="Wendel J.F."/>
            <person name="Stelly D.M."/>
            <person name="Grimwood J."/>
            <person name="Schmutz J."/>
        </authorList>
    </citation>
    <scope>NUCLEOTIDE SEQUENCE [LARGE SCALE GENOMIC DNA]</scope>
    <source>
        <strain evidence="3">cv. TM-1</strain>
    </source>
</reference>
<evidence type="ECO:0000313" key="4">
    <source>
        <dbReference type="RefSeq" id="XP_016747377.1"/>
    </source>
</evidence>
<organism evidence="3 4">
    <name type="scientific">Gossypium hirsutum</name>
    <name type="common">Upland cotton</name>
    <name type="synonym">Gossypium mexicanum</name>
    <dbReference type="NCBI Taxonomy" id="3635"/>
    <lineage>
        <taxon>Eukaryota</taxon>
        <taxon>Viridiplantae</taxon>
        <taxon>Streptophyta</taxon>
        <taxon>Embryophyta</taxon>
        <taxon>Tracheophyta</taxon>
        <taxon>Spermatophyta</taxon>
        <taxon>Magnoliopsida</taxon>
        <taxon>eudicotyledons</taxon>
        <taxon>Gunneridae</taxon>
        <taxon>Pentapetalae</taxon>
        <taxon>rosids</taxon>
        <taxon>malvids</taxon>
        <taxon>Malvales</taxon>
        <taxon>Malvaceae</taxon>
        <taxon>Malvoideae</taxon>
        <taxon>Gossypium</taxon>
    </lineage>
</organism>